<keyword evidence="2" id="KW-1185">Reference proteome</keyword>
<feature type="non-terminal residue" evidence="1">
    <location>
        <position position="1"/>
    </location>
</feature>
<comment type="caution">
    <text evidence="1">The sequence shown here is derived from an EMBL/GenBank/DDBJ whole genome shotgun (WGS) entry which is preliminary data.</text>
</comment>
<organism evidence="1 2">
    <name type="scientific">Shewanella nanhaiensis</name>
    <dbReference type="NCBI Taxonomy" id="2864872"/>
    <lineage>
        <taxon>Bacteria</taxon>
        <taxon>Pseudomonadati</taxon>
        <taxon>Pseudomonadota</taxon>
        <taxon>Gammaproteobacteria</taxon>
        <taxon>Alteromonadales</taxon>
        <taxon>Shewanellaceae</taxon>
        <taxon>Shewanella</taxon>
    </lineage>
</organism>
<name>A0ABS7DYP4_9GAMM</name>
<reference evidence="1 2" key="1">
    <citation type="submission" date="2021-07" db="EMBL/GenBank/DDBJ databases">
        <title>Shewanella sp. nov, isolated from SCS.</title>
        <authorList>
            <person name="Cao W.R."/>
        </authorList>
    </citation>
    <scope>NUCLEOTIDE SEQUENCE [LARGE SCALE GENOMIC DNA]</scope>
    <source>
        <strain evidence="1 2">NR704-98</strain>
    </source>
</reference>
<proteinExistence type="predicted"/>
<dbReference type="EMBL" id="JAHZST010000002">
    <property type="protein sequence ID" value="MBW8182477.1"/>
    <property type="molecule type" value="Genomic_DNA"/>
</dbReference>
<dbReference type="Proteomes" id="UP001195963">
    <property type="component" value="Unassembled WGS sequence"/>
</dbReference>
<evidence type="ECO:0000313" key="2">
    <source>
        <dbReference type="Proteomes" id="UP001195963"/>
    </source>
</evidence>
<gene>
    <name evidence="1" type="ORF">K0625_02255</name>
</gene>
<sequence length="139" mass="15597">SGADLIVELGLMKVSIDSEYISANQLLLSCFIICNNGAYHTFCPKMSYNKSPLRRGKQPRVNAAMTFDSMDAAVEAIGIYLRRVIEVFTHQHAASNKYQFSYDSQQANQTQTKPNETNQKIFKGLVIRQAKPICYPTSP</sequence>
<protein>
    <submittedName>
        <fullName evidence="1">Uncharacterized protein</fullName>
    </submittedName>
</protein>
<evidence type="ECO:0000313" key="1">
    <source>
        <dbReference type="EMBL" id="MBW8182477.1"/>
    </source>
</evidence>
<dbReference type="RefSeq" id="WP_220108182.1">
    <property type="nucleotide sequence ID" value="NZ_JAHZST010000002.1"/>
</dbReference>
<accession>A0ABS7DYP4</accession>